<dbReference type="InterPro" id="IPR036291">
    <property type="entry name" value="NAD(P)-bd_dom_sf"/>
</dbReference>
<reference evidence="3 4" key="1">
    <citation type="submission" date="2016-08" db="EMBL/GenBank/DDBJ databases">
        <title>Analysis of Carbohydrate Active Enzymes in Thermogemmatispora T81 Reveals Carbohydrate Degradation Ability.</title>
        <authorList>
            <person name="Tomazini A."/>
            <person name="Lal S."/>
            <person name="Stott M."/>
            <person name="Henrissat B."/>
            <person name="Polikarpov I."/>
            <person name="Sparling R."/>
            <person name="Levin D.B."/>
        </authorList>
    </citation>
    <scope>NUCLEOTIDE SEQUENCE [LARGE SCALE GENOMIC DNA]</scope>
    <source>
        <strain evidence="3 4">T81</strain>
    </source>
</reference>
<dbReference type="InterPro" id="IPR001509">
    <property type="entry name" value="Epimerase_deHydtase"/>
</dbReference>
<comment type="caution">
    <text evidence="3">The sequence shown here is derived from an EMBL/GenBank/DDBJ whole genome shotgun (WGS) entry which is preliminary data.</text>
</comment>
<evidence type="ECO:0000256" key="1">
    <source>
        <dbReference type="ARBA" id="ARBA00007637"/>
    </source>
</evidence>
<dbReference type="Gene3D" id="3.40.50.720">
    <property type="entry name" value="NAD(P)-binding Rossmann-like Domain"/>
    <property type="match status" value="1"/>
</dbReference>
<name>A0A328VTZ5_9CHLR</name>
<protein>
    <submittedName>
        <fullName evidence="3">Epimerase</fullName>
    </submittedName>
</protein>
<evidence type="ECO:0000259" key="2">
    <source>
        <dbReference type="Pfam" id="PF01370"/>
    </source>
</evidence>
<sequence>MAQERFLVTGALGCIGAWTVRNLVREGTPVVAFDLGQDTRRLKLIMAPAELAQVTFVQGDLSELAAVEQVIDQYGITHVIHLAALQMPSVRANPSLGARVNVVGTVNVFEASRRRADQVRRIVYASSVAVYDPGAGGPGGIVQHDTPLRPHSLYGVFKQANEGTARIYWQEHGLTSIGLRPATVYGPGRDQGLTSAPTRAMLAAVLGRPFHIPFGGRGEFQYADDVAKTFLACTRAPFEGAEVFNLHGAVAHMSEIVALIEELLPESRGLITFAEPAFPSPEAYSSEALSRVIGTPPQTPLHEGIAATLALFRERVARGELNERALQEGSAGS</sequence>
<gene>
    <name evidence="3" type="ORF">A4R35_18755</name>
</gene>
<evidence type="ECO:0000313" key="4">
    <source>
        <dbReference type="Proteomes" id="UP000248706"/>
    </source>
</evidence>
<organism evidence="3 4">
    <name type="scientific">Thermogemmatispora tikiterensis</name>
    <dbReference type="NCBI Taxonomy" id="1825093"/>
    <lineage>
        <taxon>Bacteria</taxon>
        <taxon>Bacillati</taxon>
        <taxon>Chloroflexota</taxon>
        <taxon>Ktedonobacteria</taxon>
        <taxon>Thermogemmatisporales</taxon>
        <taxon>Thermogemmatisporaceae</taxon>
        <taxon>Thermogemmatispora</taxon>
    </lineage>
</organism>
<dbReference type="CDD" id="cd08946">
    <property type="entry name" value="SDR_e"/>
    <property type="match status" value="1"/>
</dbReference>
<dbReference type="Proteomes" id="UP000248706">
    <property type="component" value="Unassembled WGS sequence"/>
</dbReference>
<evidence type="ECO:0000313" key="3">
    <source>
        <dbReference type="EMBL" id="RAQ97585.1"/>
    </source>
</evidence>
<proteinExistence type="inferred from homology"/>
<keyword evidence="4" id="KW-1185">Reference proteome</keyword>
<dbReference type="AlphaFoldDB" id="A0A328VTZ5"/>
<dbReference type="Pfam" id="PF01370">
    <property type="entry name" value="Epimerase"/>
    <property type="match status" value="1"/>
</dbReference>
<dbReference type="RefSeq" id="WP_112432084.1">
    <property type="nucleotide sequence ID" value="NZ_MCIF01000002.1"/>
</dbReference>
<dbReference type="OrthoDB" id="9811743at2"/>
<dbReference type="PANTHER" id="PTHR43000">
    <property type="entry name" value="DTDP-D-GLUCOSE 4,6-DEHYDRATASE-RELATED"/>
    <property type="match status" value="1"/>
</dbReference>
<accession>A0A328VTZ5</accession>
<dbReference type="SUPFAM" id="SSF51735">
    <property type="entry name" value="NAD(P)-binding Rossmann-fold domains"/>
    <property type="match status" value="1"/>
</dbReference>
<feature type="domain" description="NAD-dependent epimerase/dehydratase" evidence="2">
    <location>
        <begin position="7"/>
        <end position="245"/>
    </location>
</feature>
<dbReference type="EMBL" id="MCIF01000002">
    <property type="protein sequence ID" value="RAQ97585.1"/>
    <property type="molecule type" value="Genomic_DNA"/>
</dbReference>
<comment type="similarity">
    <text evidence="1">Belongs to the NAD(P)-dependent epimerase/dehydratase family.</text>
</comment>